<dbReference type="AlphaFoldDB" id="A0A8X6N394"/>
<name>A0A8X6N394_NEPPI</name>
<keyword evidence="2" id="KW-0813">Transport</keyword>
<dbReference type="SUPFAM" id="SSF53850">
    <property type="entry name" value="Periplasmic binding protein-like II"/>
    <property type="match status" value="1"/>
</dbReference>
<feature type="domain" description="Ionotropic glutamate receptor L-glutamate and glycine-binding" evidence="12">
    <location>
        <begin position="25"/>
        <end position="87"/>
    </location>
</feature>
<evidence type="ECO:0000256" key="9">
    <source>
        <dbReference type="ARBA" id="ARBA00023180"/>
    </source>
</evidence>
<dbReference type="SMART" id="SM00918">
    <property type="entry name" value="Lig_chan-Glu_bd"/>
    <property type="match status" value="1"/>
</dbReference>
<evidence type="ECO:0000256" key="11">
    <source>
        <dbReference type="ARBA" id="ARBA00023303"/>
    </source>
</evidence>
<evidence type="ECO:0000256" key="4">
    <source>
        <dbReference type="ARBA" id="ARBA00022692"/>
    </source>
</evidence>
<evidence type="ECO:0000256" key="5">
    <source>
        <dbReference type="ARBA" id="ARBA00022989"/>
    </source>
</evidence>
<proteinExistence type="predicted"/>
<gene>
    <name evidence="13" type="primary">AVEN_256300_1</name>
    <name evidence="13" type="ORF">NPIL_499151</name>
</gene>
<dbReference type="InterPro" id="IPR052192">
    <property type="entry name" value="Insect_Ionotropic_Sensory_Rcpt"/>
</dbReference>
<keyword evidence="4" id="KW-0812">Transmembrane</keyword>
<evidence type="ECO:0000256" key="2">
    <source>
        <dbReference type="ARBA" id="ARBA00022448"/>
    </source>
</evidence>
<dbReference type="InterPro" id="IPR019594">
    <property type="entry name" value="Glu/Gly-bd"/>
</dbReference>
<keyword evidence="10" id="KW-1071">Ligand-gated ion channel</keyword>
<evidence type="ECO:0000259" key="12">
    <source>
        <dbReference type="SMART" id="SM00918"/>
    </source>
</evidence>
<comment type="subcellular location">
    <subcellularLocation>
        <location evidence="1">Cell membrane</location>
        <topology evidence="1">Multi-pass membrane protein</topology>
    </subcellularLocation>
</comment>
<comment type="caution">
    <text evidence="13">The sequence shown here is derived from an EMBL/GenBank/DDBJ whole genome shotgun (WGS) entry which is preliminary data.</text>
</comment>
<dbReference type="GO" id="GO:0015276">
    <property type="term" value="F:ligand-gated monoatomic ion channel activity"/>
    <property type="evidence" value="ECO:0007669"/>
    <property type="project" value="InterPro"/>
</dbReference>
<dbReference type="OrthoDB" id="6434995at2759"/>
<evidence type="ECO:0000256" key="1">
    <source>
        <dbReference type="ARBA" id="ARBA00004651"/>
    </source>
</evidence>
<keyword evidence="8" id="KW-0675">Receptor</keyword>
<evidence type="ECO:0000256" key="6">
    <source>
        <dbReference type="ARBA" id="ARBA00023065"/>
    </source>
</evidence>
<protein>
    <recommendedName>
        <fullName evidence="12">Ionotropic glutamate receptor L-glutamate and glycine-binding domain-containing protein</fullName>
    </recommendedName>
</protein>
<evidence type="ECO:0000256" key="3">
    <source>
        <dbReference type="ARBA" id="ARBA00022475"/>
    </source>
</evidence>
<keyword evidence="5" id="KW-1133">Transmembrane helix</keyword>
<organism evidence="13 14">
    <name type="scientific">Nephila pilipes</name>
    <name type="common">Giant wood spider</name>
    <name type="synonym">Nephila maculata</name>
    <dbReference type="NCBI Taxonomy" id="299642"/>
    <lineage>
        <taxon>Eukaryota</taxon>
        <taxon>Metazoa</taxon>
        <taxon>Ecdysozoa</taxon>
        <taxon>Arthropoda</taxon>
        <taxon>Chelicerata</taxon>
        <taxon>Arachnida</taxon>
        <taxon>Araneae</taxon>
        <taxon>Araneomorphae</taxon>
        <taxon>Entelegynae</taxon>
        <taxon>Araneoidea</taxon>
        <taxon>Nephilidae</taxon>
        <taxon>Nephila</taxon>
    </lineage>
</organism>
<keyword evidence="6" id="KW-0406">Ion transport</keyword>
<evidence type="ECO:0000313" key="13">
    <source>
        <dbReference type="EMBL" id="GFS91277.1"/>
    </source>
</evidence>
<dbReference type="PANTHER" id="PTHR42643">
    <property type="entry name" value="IONOTROPIC RECEPTOR 20A-RELATED"/>
    <property type="match status" value="1"/>
</dbReference>
<dbReference type="Pfam" id="PF10613">
    <property type="entry name" value="Lig_chan-Glu_bd"/>
    <property type="match status" value="1"/>
</dbReference>
<dbReference type="PANTHER" id="PTHR42643:SF38">
    <property type="entry name" value="IONOTROPIC RECEPTOR 100A"/>
    <property type="match status" value="1"/>
</dbReference>
<evidence type="ECO:0000256" key="8">
    <source>
        <dbReference type="ARBA" id="ARBA00023170"/>
    </source>
</evidence>
<dbReference type="Proteomes" id="UP000887013">
    <property type="component" value="Unassembled WGS sequence"/>
</dbReference>
<keyword evidence="14" id="KW-1185">Reference proteome</keyword>
<reference evidence="13" key="1">
    <citation type="submission" date="2020-08" db="EMBL/GenBank/DDBJ databases">
        <title>Multicomponent nature underlies the extraordinary mechanical properties of spider dragline silk.</title>
        <authorList>
            <person name="Kono N."/>
            <person name="Nakamura H."/>
            <person name="Mori M."/>
            <person name="Yoshida Y."/>
            <person name="Ohtoshi R."/>
            <person name="Malay A.D."/>
            <person name="Moran D.A.P."/>
            <person name="Tomita M."/>
            <person name="Numata K."/>
            <person name="Arakawa K."/>
        </authorList>
    </citation>
    <scope>NUCLEOTIDE SEQUENCE</scope>
</reference>
<keyword evidence="7" id="KW-0472">Membrane</keyword>
<dbReference type="Gene3D" id="3.40.190.10">
    <property type="entry name" value="Periplasmic binding protein-like II"/>
    <property type="match status" value="1"/>
</dbReference>
<evidence type="ECO:0000256" key="7">
    <source>
        <dbReference type="ARBA" id="ARBA00023136"/>
    </source>
</evidence>
<keyword evidence="9" id="KW-0325">Glycoprotein</keyword>
<dbReference type="EMBL" id="BMAW01004880">
    <property type="protein sequence ID" value="GFS91277.1"/>
    <property type="molecule type" value="Genomic_DNA"/>
</dbReference>
<sequence length="164" mass="18840">MSQLGQQNNMKYPQRMTVAVMPVPHCLEVNKSEEDGSLTLDGFEGKYLQIVLKELGFQYDITIPNDRMWGYLQPNGTWTGMIGMIYRGEADLAFSGIGVNEDRYKAINFSRSYTYEGGTFVTYMPGNMKSTFSFLYPFLVCFANRSDSFVHHVHEMSQGKVYYR</sequence>
<evidence type="ECO:0000256" key="10">
    <source>
        <dbReference type="ARBA" id="ARBA00023286"/>
    </source>
</evidence>
<keyword evidence="11" id="KW-0407">Ion channel</keyword>
<accession>A0A8X6N394</accession>
<dbReference type="GO" id="GO:0005886">
    <property type="term" value="C:plasma membrane"/>
    <property type="evidence" value="ECO:0007669"/>
    <property type="project" value="UniProtKB-SubCell"/>
</dbReference>
<evidence type="ECO:0000313" key="14">
    <source>
        <dbReference type="Proteomes" id="UP000887013"/>
    </source>
</evidence>
<keyword evidence="3" id="KW-1003">Cell membrane</keyword>